<organism evidence="3 4">
    <name type="scientific">Epilithonimonas mollis</name>
    <dbReference type="NCBI Taxonomy" id="216903"/>
    <lineage>
        <taxon>Bacteria</taxon>
        <taxon>Pseudomonadati</taxon>
        <taxon>Bacteroidota</taxon>
        <taxon>Flavobacteriia</taxon>
        <taxon>Flavobacteriales</taxon>
        <taxon>Weeksellaceae</taxon>
        <taxon>Chryseobacterium group</taxon>
        <taxon>Epilithonimonas</taxon>
    </lineage>
</organism>
<dbReference type="RefSeq" id="WP_072999126.1">
    <property type="nucleotide sequence ID" value="NZ_FRAM01000003.1"/>
</dbReference>
<evidence type="ECO:0000313" key="4">
    <source>
        <dbReference type="Proteomes" id="UP000184498"/>
    </source>
</evidence>
<proteinExistence type="predicted"/>
<feature type="compositionally biased region" description="Polar residues" evidence="1">
    <location>
        <begin position="35"/>
        <end position="73"/>
    </location>
</feature>
<gene>
    <name evidence="3" type="ORF">SAMN05444371_2812</name>
</gene>
<evidence type="ECO:0008006" key="5">
    <source>
        <dbReference type="Google" id="ProtNLM"/>
    </source>
</evidence>
<evidence type="ECO:0000313" key="3">
    <source>
        <dbReference type="EMBL" id="SHK55114.1"/>
    </source>
</evidence>
<dbReference type="Proteomes" id="UP000184498">
    <property type="component" value="Unassembled WGS sequence"/>
</dbReference>
<dbReference type="STRING" id="216903.SAMN05444371_2812"/>
<accession>A0A1M6TE19</accession>
<dbReference type="AlphaFoldDB" id="A0A1M6TE19"/>
<feature type="compositionally biased region" description="Low complexity" evidence="1">
    <location>
        <begin position="17"/>
        <end position="34"/>
    </location>
</feature>
<keyword evidence="4" id="KW-1185">Reference proteome</keyword>
<feature type="chain" id="PRO_5013065124" description="Cytochrome C551" evidence="2">
    <location>
        <begin position="21"/>
        <end position="82"/>
    </location>
</feature>
<dbReference type="EMBL" id="FRAM01000003">
    <property type="protein sequence ID" value="SHK55114.1"/>
    <property type="molecule type" value="Genomic_DNA"/>
</dbReference>
<evidence type="ECO:0000256" key="2">
    <source>
        <dbReference type="SAM" id="SignalP"/>
    </source>
</evidence>
<name>A0A1M6TE19_9FLAO</name>
<keyword evidence="2" id="KW-0732">Signal</keyword>
<dbReference type="PROSITE" id="PS51257">
    <property type="entry name" value="PROKAR_LIPOPROTEIN"/>
    <property type="match status" value="1"/>
</dbReference>
<sequence length="82" mass="8634">MKKLLIILAVGLLFSCNSNKSSENSESVSPDSTSMNTQPSASENSGTYMDTTASSGINNVDAANTSRTDSLSTPKRDSGRTR</sequence>
<feature type="region of interest" description="Disordered" evidence="1">
    <location>
        <begin position="17"/>
        <end position="82"/>
    </location>
</feature>
<reference evidence="4" key="1">
    <citation type="submission" date="2016-11" db="EMBL/GenBank/DDBJ databases">
        <authorList>
            <person name="Varghese N."/>
            <person name="Submissions S."/>
        </authorList>
    </citation>
    <scope>NUCLEOTIDE SEQUENCE [LARGE SCALE GENOMIC DNA]</scope>
    <source>
        <strain evidence="4">DSM 18016</strain>
    </source>
</reference>
<evidence type="ECO:0000256" key="1">
    <source>
        <dbReference type="SAM" id="MobiDB-lite"/>
    </source>
</evidence>
<protein>
    <recommendedName>
        <fullName evidence="5">Cytochrome C551</fullName>
    </recommendedName>
</protein>
<feature type="signal peptide" evidence="2">
    <location>
        <begin position="1"/>
        <end position="20"/>
    </location>
</feature>